<dbReference type="Gene3D" id="3.40.50.12780">
    <property type="entry name" value="N-terminal domain of ligase-like"/>
    <property type="match status" value="1"/>
</dbReference>
<dbReference type="PANTHER" id="PTHR43859:SF4">
    <property type="entry name" value="BUTANOATE--COA LIGASE AAE1-RELATED"/>
    <property type="match status" value="1"/>
</dbReference>
<evidence type="ECO:0000313" key="7">
    <source>
        <dbReference type="EMBL" id="AWM12603.1"/>
    </source>
</evidence>
<evidence type="ECO:0000313" key="8">
    <source>
        <dbReference type="Proteomes" id="UP000245429"/>
    </source>
</evidence>
<protein>
    <submittedName>
        <fullName evidence="7">Acyl-CoA synthetase</fullName>
    </submittedName>
</protein>
<reference evidence="7 8" key="1">
    <citation type="submission" date="2018-05" db="EMBL/GenBank/DDBJ databases">
        <title>Flavobacterium sp. MEBiC07310.</title>
        <authorList>
            <person name="Baek K."/>
        </authorList>
    </citation>
    <scope>NUCLEOTIDE SEQUENCE [LARGE SCALE GENOMIC DNA]</scope>
    <source>
        <strain evidence="7 8">MEBiC07310</strain>
    </source>
</reference>
<evidence type="ECO:0000256" key="2">
    <source>
        <dbReference type="ARBA" id="ARBA00022598"/>
    </source>
</evidence>
<keyword evidence="2" id="KW-0436">Ligase</keyword>
<dbReference type="Pfam" id="PF00501">
    <property type="entry name" value="AMP-binding"/>
    <property type="match status" value="1"/>
</dbReference>
<dbReference type="PROSITE" id="PS00455">
    <property type="entry name" value="AMP_BINDING"/>
    <property type="match status" value="1"/>
</dbReference>
<keyword evidence="8" id="KW-1185">Reference proteome</keyword>
<organism evidence="7 8">
    <name type="scientific">Flavobacterium sediminis</name>
    <dbReference type="NCBI Taxonomy" id="2201181"/>
    <lineage>
        <taxon>Bacteria</taxon>
        <taxon>Pseudomonadati</taxon>
        <taxon>Bacteroidota</taxon>
        <taxon>Flavobacteriia</taxon>
        <taxon>Flavobacteriales</taxon>
        <taxon>Flavobacteriaceae</taxon>
        <taxon>Flavobacterium</taxon>
    </lineage>
</organism>
<dbReference type="CDD" id="cd12118">
    <property type="entry name" value="ttLC_FACS_AEE21_like"/>
    <property type="match status" value="1"/>
</dbReference>
<accession>A0A2U8QR61</accession>
<keyword evidence="3" id="KW-0276">Fatty acid metabolism</keyword>
<proteinExistence type="inferred from homology"/>
<dbReference type="KEGG" id="fse:DI487_01090"/>
<dbReference type="InterPro" id="IPR045851">
    <property type="entry name" value="AMP-bd_C_sf"/>
</dbReference>
<dbReference type="Gene3D" id="3.30.300.30">
    <property type="match status" value="1"/>
</dbReference>
<evidence type="ECO:0000256" key="3">
    <source>
        <dbReference type="ARBA" id="ARBA00022832"/>
    </source>
</evidence>
<evidence type="ECO:0000256" key="1">
    <source>
        <dbReference type="ARBA" id="ARBA00006432"/>
    </source>
</evidence>
<sequence length="539" mass="60258">MNIYDIGLDKNPANFTQLTPLTFIERSATIFPEKTSVIYGTKKYSWKETYDRCRKLASALTKIGINKNDTVSIIAANTPAMYEAHFGVPMSGAVLNTLNVRLSADTLAFMLQHSDAKVLLVDKEFSEVIAKALNQIEHSIYVIDIDDVHVNTGFPVGKIEYEAFLETGDNDFNWIKPENEWDAIALNYTSGTTGNPKGVVYHHRGAALNAINDLLVWKMSNAAVYLWTLPMFHCNGWCFPWALAAASATSVCLRKVIAKDIYKAIADEKVDHFCGAPIVLQTMINAHPDDKKVLEHKVKAMVAGAAPPASVIENIEKEGFEITHVYGLTETYGPSVICEWKEEWDDLPLEERAELKSRQGVRYLLLDELDVLNPQTMEPVPADGVTIGEIMMKGNNVMKGYLKNPSATEEAFKKGWFHTGDLAVKYPDGYVQIKDRSKDIVISGGENISTIEVEGVIYRIPEVEEVACVAKPDEKWGEVVCAFIKLKEGENITNEQIVEHCRKELAGFKVPKYFYFMDLPKTSTGKVQKFELRAIAKTL</sequence>
<evidence type="ECO:0000259" key="6">
    <source>
        <dbReference type="Pfam" id="PF13193"/>
    </source>
</evidence>
<dbReference type="FunFam" id="3.30.300.30:FF:000008">
    <property type="entry name" value="2,3-dihydroxybenzoate-AMP ligase"/>
    <property type="match status" value="1"/>
</dbReference>
<dbReference type="RefSeq" id="WP_109568012.1">
    <property type="nucleotide sequence ID" value="NZ_CP029463.1"/>
</dbReference>
<evidence type="ECO:0000259" key="5">
    <source>
        <dbReference type="Pfam" id="PF00501"/>
    </source>
</evidence>
<name>A0A2U8QR61_9FLAO</name>
<dbReference type="Pfam" id="PF13193">
    <property type="entry name" value="AMP-binding_C"/>
    <property type="match status" value="1"/>
</dbReference>
<dbReference type="InterPro" id="IPR042099">
    <property type="entry name" value="ANL_N_sf"/>
</dbReference>
<dbReference type="Proteomes" id="UP000245429">
    <property type="component" value="Chromosome"/>
</dbReference>
<dbReference type="SUPFAM" id="SSF56801">
    <property type="entry name" value="Acetyl-CoA synthetase-like"/>
    <property type="match status" value="1"/>
</dbReference>
<dbReference type="EMBL" id="CP029463">
    <property type="protein sequence ID" value="AWM12603.1"/>
    <property type="molecule type" value="Genomic_DNA"/>
</dbReference>
<keyword evidence="4" id="KW-0443">Lipid metabolism</keyword>
<feature type="domain" description="AMP-dependent synthetase/ligase" evidence="5">
    <location>
        <begin position="25"/>
        <end position="402"/>
    </location>
</feature>
<dbReference type="GO" id="GO:0006631">
    <property type="term" value="P:fatty acid metabolic process"/>
    <property type="evidence" value="ECO:0007669"/>
    <property type="project" value="UniProtKB-KW"/>
</dbReference>
<evidence type="ECO:0000256" key="4">
    <source>
        <dbReference type="ARBA" id="ARBA00023098"/>
    </source>
</evidence>
<dbReference type="InterPro" id="IPR020845">
    <property type="entry name" value="AMP-binding_CS"/>
</dbReference>
<comment type="similarity">
    <text evidence="1">Belongs to the ATP-dependent AMP-binding enzyme family.</text>
</comment>
<dbReference type="NCBIfam" id="NF006020">
    <property type="entry name" value="PRK08162.1"/>
    <property type="match status" value="1"/>
</dbReference>
<gene>
    <name evidence="7" type="ORF">DI487_01090</name>
</gene>
<dbReference type="GO" id="GO:0016874">
    <property type="term" value="F:ligase activity"/>
    <property type="evidence" value="ECO:0007669"/>
    <property type="project" value="UniProtKB-KW"/>
</dbReference>
<dbReference type="PANTHER" id="PTHR43859">
    <property type="entry name" value="ACYL-ACTIVATING ENZYME"/>
    <property type="match status" value="1"/>
</dbReference>
<dbReference type="OrthoDB" id="9765680at2"/>
<dbReference type="InterPro" id="IPR025110">
    <property type="entry name" value="AMP-bd_C"/>
</dbReference>
<dbReference type="FunFam" id="3.40.50.12780:FF:000003">
    <property type="entry name" value="Long-chain-fatty-acid--CoA ligase FadD"/>
    <property type="match status" value="1"/>
</dbReference>
<dbReference type="InterPro" id="IPR000873">
    <property type="entry name" value="AMP-dep_synth/lig_dom"/>
</dbReference>
<dbReference type="AlphaFoldDB" id="A0A2U8QR61"/>
<feature type="domain" description="AMP-binding enzyme C-terminal" evidence="6">
    <location>
        <begin position="452"/>
        <end position="526"/>
    </location>
</feature>